<dbReference type="RefSeq" id="WP_270072741.1">
    <property type="nucleotide sequence ID" value="NZ_JAJAQC010000021.1"/>
</dbReference>
<comment type="caution">
    <text evidence="5">The sequence shown here is derived from an EMBL/GenBank/DDBJ whole genome shotgun (WGS) entry which is preliminary data.</text>
</comment>
<dbReference type="InterPro" id="IPR029045">
    <property type="entry name" value="ClpP/crotonase-like_dom_sf"/>
</dbReference>
<dbReference type="SUPFAM" id="SSF52096">
    <property type="entry name" value="ClpP/crotonase"/>
    <property type="match status" value="1"/>
</dbReference>
<dbReference type="PANTHER" id="PTHR11941">
    <property type="entry name" value="ENOYL-COA HYDRATASE-RELATED"/>
    <property type="match status" value="1"/>
</dbReference>
<evidence type="ECO:0000313" key="6">
    <source>
        <dbReference type="Proteomes" id="UP001140076"/>
    </source>
</evidence>
<dbReference type="Pfam" id="PF00378">
    <property type="entry name" value="ECH_1"/>
    <property type="match status" value="1"/>
</dbReference>
<comment type="similarity">
    <text evidence="1 4">Belongs to the enoyl-CoA hydratase/isomerase family.</text>
</comment>
<organism evidence="5 6">
    <name type="scientific">Streptomonospora mangrovi</name>
    <dbReference type="NCBI Taxonomy" id="2883123"/>
    <lineage>
        <taxon>Bacteria</taxon>
        <taxon>Bacillati</taxon>
        <taxon>Actinomycetota</taxon>
        <taxon>Actinomycetes</taxon>
        <taxon>Streptosporangiales</taxon>
        <taxon>Nocardiopsidaceae</taxon>
        <taxon>Streptomonospora</taxon>
    </lineage>
</organism>
<dbReference type="EMBL" id="JAJAQC010000021">
    <property type="protein sequence ID" value="MDA0565466.1"/>
    <property type="molecule type" value="Genomic_DNA"/>
</dbReference>
<dbReference type="PROSITE" id="PS00166">
    <property type="entry name" value="ENOYL_COA_HYDRATASE"/>
    <property type="match status" value="1"/>
</dbReference>
<gene>
    <name evidence="5" type="ORF">LG943_14240</name>
</gene>
<protein>
    <submittedName>
        <fullName evidence="5">Crotonase/enoyl-CoA hydratase family protein</fullName>
    </submittedName>
</protein>
<evidence type="ECO:0000256" key="1">
    <source>
        <dbReference type="ARBA" id="ARBA00005254"/>
    </source>
</evidence>
<dbReference type="GO" id="GO:0006635">
    <property type="term" value="P:fatty acid beta-oxidation"/>
    <property type="evidence" value="ECO:0007669"/>
    <property type="project" value="TreeGrafter"/>
</dbReference>
<name>A0A9X3SP40_9ACTN</name>
<dbReference type="InterPro" id="IPR014748">
    <property type="entry name" value="Enoyl-CoA_hydra_C"/>
</dbReference>
<evidence type="ECO:0000256" key="2">
    <source>
        <dbReference type="ARBA" id="ARBA00023098"/>
    </source>
</evidence>
<dbReference type="AlphaFoldDB" id="A0A9X3SP40"/>
<dbReference type="CDD" id="cd06558">
    <property type="entry name" value="crotonase-like"/>
    <property type="match status" value="1"/>
</dbReference>
<keyword evidence="3" id="KW-0456">Lyase</keyword>
<accession>A0A9X3SP40</accession>
<dbReference type="Proteomes" id="UP001140076">
    <property type="component" value="Unassembled WGS sequence"/>
</dbReference>
<dbReference type="NCBIfam" id="NF006100">
    <property type="entry name" value="PRK08252.1"/>
    <property type="match status" value="1"/>
</dbReference>
<dbReference type="Gene3D" id="3.90.226.10">
    <property type="entry name" value="2-enoyl-CoA Hydratase, Chain A, domain 1"/>
    <property type="match status" value="1"/>
</dbReference>
<sequence>MSDEVDYTAEDGVAVITINRPKAKNAVNAAVARGIAEALDDLDSRSDLVVGILTGAGQTFCAGMDLKAFMQGEVPTVEGRGFAGFAQRPPRKPLIAAVEGYALAGGFEAVLACDLVVAAEDAKFGIPEVKRGLVAAGGGLLRLHRRIPRNIAMEFALTGDFVAAPRMAELGLVNAVTPPGGALEGARALAARVAANAPMSIAVSKRVITESDDWPAEEMWERQDAITGPVFLSHDAMEGAAAFAEKRAPQWKGE</sequence>
<dbReference type="Gene3D" id="1.10.12.10">
    <property type="entry name" value="Lyase 2-enoyl-coa Hydratase, Chain A, domain 2"/>
    <property type="match status" value="1"/>
</dbReference>
<dbReference type="GO" id="GO:0016829">
    <property type="term" value="F:lyase activity"/>
    <property type="evidence" value="ECO:0007669"/>
    <property type="project" value="UniProtKB-KW"/>
</dbReference>
<keyword evidence="2" id="KW-0443">Lipid metabolism</keyword>
<dbReference type="InterPro" id="IPR018376">
    <property type="entry name" value="Enoyl-CoA_hyd/isom_CS"/>
</dbReference>
<proteinExistence type="inferred from homology"/>
<evidence type="ECO:0000313" key="5">
    <source>
        <dbReference type="EMBL" id="MDA0565466.1"/>
    </source>
</evidence>
<dbReference type="InterPro" id="IPR001753">
    <property type="entry name" value="Enoyl-CoA_hydra/iso"/>
</dbReference>
<reference evidence="5" key="1">
    <citation type="submission" date="2021-10" db="EMBL/GenBank/DDBJ databases">
        <title>Streptomonospora sp. nov., isolated from mangrove soil.</title>
        <authorList>
            <person name="Chen X."/>
            <person name="Ge X."/>
            <person name="Liu W."/>
        </authorList>
    </citation>
    <scope>NUCLEOTIDE SEQUENCE</scope>
    <source>
        <strain evidence="5">S1-112</strain>
    </source>
</reference>
<dbReference type="PANTHER" id="PTHR11941:SF169">
    <property type="entry name" value="(7AS)-7A-METHYL-1,5-DIOXO-2,3,5,6,7,7A-HEXAHYDRO-1H-INDENE-CARBOXYL-COA HYDROLASE"/>
    <property type="match status" value="1"/>
</dbReference>
<keyword evidence="6" id="KW-1185">Reference proteome</keyword>
<evidence type="ECO:0000256" key="4">
    <source>
        <dbReference type="RuleBase" id="RU003707"/>
    </source>
</evidence>
<evidence type="ECO:0000256" key="3">
    <source>
        <dbReference type="ARBA" id="ARBA00023239"/>
    </source>
</evidence>